<dbReference type="Gene3D" id="2.120.10.80">
    <property type="entry name" value="Kelch-type beta propeller"/>
    <property type="match status" value="1"/>
</dbReference>
<organism evidence="2 3">
    <name type="scientific">Marchantia polymorpha subsp. ruderalis</name>
    <dbReference type="NCBI Taxonomy" id="1480154"/>
    <lineage>
        <taxon>Eukaryota</taxon>
        <taxon>Viridiplantae</taxon>
        <taxon>Streptophyta</taxon>
        <taxon>Embryophyta</taxon>
        <taxon>Marchantiophyta</taxon>
        <taxon>Marchantiopsida</taxon>
        <taxon>Marchantiidae</taxon>
        <taxon>Marchantiales</taxon>
        <taxon>Marchantiaceae</taxon>
        <taxon>Marchantia</taxon>
    </lineage>
</organism>
<proteinExistence type="predicted"/>
<feature type="chain" id="PRO_5008052259" description="F-box domain-containing protein" evidence="1">
    <location>
        <begin position="20"/>
        <end position="484"/>
    </location>
</feature>
<keyword evidence="3" id="KW-1185">Reference proteome</keyword>
<comment type="caution">
    <text evidence="2">The sequence shown here is derived from an EMBL/GenBank/DDBJ whole genome shotgun (WGS) entry which is preliminary data.</text>
</comment>
<accession>A0A176W1L3</accession>
<evidence type="ECO:0000256" key="1">
    <source>
        <dbReference type="SAM" id="SignalP"/>
    </source>
</evidence>
<protein>
    <recommendedName>
        <fullName evidence="4">F-box domain-containing protein</fullName>
    </recommendedName>
</protein>
<feature type="signal peptide" evidence="1">
    <location>
        <begin position="1"/>
        <end position="19"/>
    </location>
</feature>
<evidence type="ECO:0000313" key="3">
    <source>
        <dbReference type="Proteomes" id="UP000077202"/>
    </source>
</evidence>
<dbReference type="PANTHER" id="PTHR31672:SF2">
    <property type="entry name" value="F-BOX DOMAIN-CONTAINING PROTEIN"/>
    <property type="match status" value="1"/>
</dbReference>
<keyword evidence="1" id="KW-0732">Signal</keyword>
<dbReference type="InterPro" id="IPR050796">
    <property type="entry name" value="SCF_F-box_component"/>
</dbReference>
<dbReference type="EMBL" id="LVLJ01002190">
    <property type="protein sequence ID" value="OAE26375.1"/>
    <property type="molecule type" value="Genomic_DNA"/>
</dbReference>
<dbReference type="AlphaFoldDB" id="A0A176W1L3"/>
<sequence>MFRIVYCVLCGGLATIVKLVRVPVVCPQAAAAGGRSDESGTRVAAGEGGIYFFSARADGFVSSTIHPPMQRMLSCKKGTSSEEGISYPEEVIEKIVSLLPFPAILKARGLTKWWSAALAGGPAASLQYHAQVSSTDSESDKFCPVYVSPDFRCFIGFNLTTRKWRKMYNVAFFPNQKKIWSFGSCTATGALICGVVEAPTATQIFLKNVVSGAAKTLTMPVRPKRLEHLYVEVLGSGRGTFQILVYLHPWTIYHPEAHLQVYDSRRDTWHLLATDMPIPYFTYLKTPFSSFAGAAVLDDRLYVLYQDKMASLGGHFTAQLMAYTLVALGRDGAAAGADDEPRCTGVRLDFPLLHFPEFEIGGRPRETGLLVCDGELLVVAVSEAMSGNVLPAHSIAVFKLDLDSEDWIHVARGPPAPVAGISCTHFVAHKGLIYMGGGSVKGPVVFLVLDVRKEKWTCFSSPFYGGAFGQFFAFEPGLDPFVMI</sequence>
<dbReference type="SUPFAM" id="SSF50965">
    <property type="entry name" value="Galactose oxidase, central domain"/>
    <property type="match status" value="1"/>
</dbReference>
<evidence type="ECO:0008006" key="4">
    <source>
        <dbReference type="Google" id="ProtNLM"/>
    </source>
</evidence>
<dbReference type="PANTHER" id="PTHR31672">
    <property type="entry name" value="BNACNNG10540D PROTEIN"/>
    <property type="match status" value="1"/>
</dbReference>
<reference evidence="2" key="1">
    <citation type="submission" date="2016-03" db="EMBL/GenBank/DDBJ databases">
        <title>Mechanisms controlling the formation of the plant cell surface in tip-growing cells are functionally conserved among land plants.</title>
        <authorList>
            <person name="Honkanen S."/>
            <person name="Jones V.A."/>
            <person name="Morieri G."/>
            <person name="Champion C."/>
            <person name="Hetherington A.J."/>
            <person name="Kelly S."/>
            <person name="Saint-Marcoux D."/>
            <person name="Proust H."/>
            <person name="Prescott H."/>
            <person name="Dolan L."/>
        </authorList>
    </citation>
    <scope>NUCLEOTIDE SEQUENCE [LARGE SCALE GENOMIC DNA]</scope>
    <source>
        <tissue evidence="2">Whole gametophyte</tissue>
    </source>
</reference>
<name>A0A176W1L3_MARPO</name>
<dbReference type="InterPro" id="IPR011043">
    <property type="entry name" value="Gal_Oxase/kelch_b-propeller"/>
</dbReference>
<evidence type="ECO:0000313" key="2">
    <source>
        <dbReference type="EMBL" id="OAE26375.1"/>
    </source>
</evidence>
<gene>
    <name evidence="2" type="ORF">AXG93_4324s1420</name>
</gene>
<dbReference type="Proteomes" id="UP000077202">
    <property type="component" value="Unassembled WGS sequence"/>
</dbReference>
<dbReference type="InterPro" id="IPR015915">
    <property type="entry name" value="Kelch-typ_b-propeller"/>
</dbReference>